<evidence type="ECO:0000313" key="4">
    <source>
        <dbReference type="EMBL" id="PZD73959.1"/>
    </source>
</evidence>
<keyword evidence="4" id="KW-0413">Isomerase</keyword>
<dbReference type="SMART" id="SM00855">
    <property type="entry name" value="PGAM"/>
    <property type="match status" value="1"/>
</dbReference>
<keyword evidence="5" id="KW-1185">Reference proteome</keyword>
<dbReference type="Pfam" id="PF00300">
    <property type="entry name" value="His_Phos_1"/>
    <property type="match status" value="1"/>
</dbReference>
<evidence type="ECO:0000256" key="1">
    <source>
        <dbReference type="ARBA" id="ARBA00022801"/>
    </source>
</evidence>
<organism evidence="4 5">
    <name type="scientific">Acaryochloris thomasi RCC1774</name>
    <dbReference type="NCBI Taxonomy" id="1764569"/>
    <lineage>
        <taxon>Bacteria</taxon>
        <taxon>Bacillati</taxon>
        <taxon>Cyanobacteriota</taxon>
        <taxon>Cyanophyceae</taxon>
        <taxon>Acaryochloridales</taxon>
        <taxon>Acaryochloridaceae</taxon>
        <taxon>Acaryochloris</taxon>
        <taxon>Acaryochloris thomasi</taxon>
    </lineage>
</organism>
<evidence type="ECO:0000256" key="2">
    <source>
        <dbReference type="PIRSR" id="PIRSR613078-1"/>
    </source>
</evidence>
<dbReference type="EMBL" id="PQWO01000004">
    <property type="protein sequence ID" value="PZD73959.1"/>
    <property type="molecule type" value="Genomic_DNA"/>
</dbReference>
<dbReference type="SUPFAM" id="SSF53254">
    <property type="entry name" value="Phosphoglycerate mutase-like"/>
    <property type="match status" value="1"/>
</dbReference>
<dbReference type="EC" id="5.4.2.11" evidence="4"/>
<comment type="caution">
    <text evidence="4">The sequence shown here is derived from an EMBL/GenBank/DDBJ whole genome shotgun (WGS) entry which is preliminary data.</text>
</comment>
<dbReference type="OrthoDB" id="194934at2"/>
<keyword evidence="1" id="KW-0378">Hydrolase</keyword>
<dbReference type="GO" id="GO:0004619">
    <property type="term" value="F:phosphoglycerate mutase activity"/>
    <property type="evidence" value="ECO:0007669"/>
    <property type="project" value="UniProtKB-EC"/>
</dbReference>
<sequence length="163" mass="17953">MSKKLILFRHGKSDWSAVYKKDCDRNLTKRGIETAKTMGRLLSNATPDLVITSSAVRAKRTVELALQAGQWGCPVQVTNQLYEASPTQVLTIIHQVAIEINTLLLAGHEPTCSALASQLIGGGQLRFPTGAIARIDFDVDIWQQVTCGQGVLRWLLQPKLFQP</sequence>
<protein>
    <submittedName>
        <fullName evidence="4">2,3-bisphosphoglycerate-dependent phosphoglycerate mutase</fullName>
        <ecNumber evidence="4">5.4.2.11</ecNumber>
    </submittedName>
</protein>
<dbReference type="PANTHER" id="PTHR20935">
    <property type="entry name" value="PHOSPHOGLYCERATE MUTASE-RELATED"/>
    <property type="match status" value="1"/>
</dbReference>
<proteinExistence type="predicted"/>
<feature type="active site" description="Proton donor/acceptor" evidence="2">
    <location>
        <position position="83"/>
    </location>
</feature>
<dbReference type="InterPro" id="IPR013078">
    <property type="entry name" value="His_Pase_superF_clade-1"/>
</dbReference>
<dbReference type="InterPro" id="IPR051021">
    <property type="entry name" value="Mito_Ser/Thr_phosphatase"/>
</dbReference>
<name>A0A2W1JKQ8_9CYAN</name>
<reference evidence="4 5" key="1">
    <citation type="journal article" date="2018" name="Sci. Rep.">
        <title>A novel species of the marine cyanobacterium Acaryochloris with a unique pigment content and lifestyle.</title>
        <authorList>
            <person name="Partensky F."/>
            <person name="Six C."/>
            <person name="Ratin M."/>
            <person name="Garczarek L."/>
            <person name="Vaulot D."/>
            <person name="Probert I."/>
            <person name="Calteau A."/>
            <person name="Gourvil P."/>
            <person name="Marie D."/>
            <person name="Grebert T."/>
            <person name="Bouchier C."/>
            <person name="Le Panse S."/>
            <person name="Gachenot M."/>
            <person name="Rodriguez F."/>
            <person name="Garrido J.L."/>
        </authorList>
    </citation>
    <scope>NUCLEOTIDE SEQUENCE [LARGE SCALE GENOMIC DNA]</scope>
    <source>
        <strain evidence="4 5">RCC1774</strain>
    </source>
</reference>
<feature type="binding site" evidence="3">
    <location>
        <position position="57"/>
    </location>
    <ligand>
        <name>substrate</name>
    </ligand>
</feature>
<dbReference type="Gene3D" id="3.40.50.1240">
    <property type="entry name" value="Phosphoglycerate mutase-like"/>
    <property type="match status" value="1"/>
</dbReference>
<accession>A0A2W1JKQ8</accession>
<feature type="active site" description="Tele-phosphohistidine intermediate" evidence="2">
    <location>
        <position position="10"/>
    </location>
</feature>
<evidence type="ECO:0000313" key="5">
    <source>
        <dbReference type="Proteomes" id="UP000248857"/>
    </source>
</evidence>
<gene>
    <name evidence="4" type="primary">gpmA_1</name>
    <name evidence="4" type="ORF">C1752_01721</name>
</gene>
<dbReference type="CDD" id="cd07067">
    <property type="entry name" value="HP_PGM_like"/>
    <property type="match status" value="1"/>
</dbReference>
<dbReference type="GO" id="GO:0016787">
    <property type="term" value="F:hydrolase activity"/>
    <property type="evidence" value="ECO:0007669"/>
    <property type="project" value="UniProtKB-KW"/>
</dbReference>
<dbReference type="InterPro" id="IPR029033">
    <property type="entry name" value="His_PPase_superfam"/>
</dbReference>
<evidence type="ECO:0000256" key="3">
    <source>
        <dbReference type="PIRSR" id="PIRSR613078-2"/>
    </source>
</evidence>
<dbReference type="Proteomes" id="UP000248857">
    <property type="component" value="Unassembled WGS sequence"/>
</dbReference>
<dbReference type="AlphaFoldDB" id="A0A2W1JKQ8"/>
<dbReference type="RefSeq" id="WP_110985682.1">
    <property type="nucleotide sequence ID" value="NZ_CAWNWM010000004.1"/>
</dbReference>
<dbReference type="PANTHER" id="PTHR20935:SF1">
    <property type="entry name" value="SLL1549 PROTEIN"/>
    <property type="match status" value="1"/>
</dbReference>